<evidence type="ECO:0000256" key="16">
    <source>
        <dbReference type="ARBA" id="ARBA00032888"/>
    </source>
</evidence>
<evidence type="ECO:0000256" key="5">
    <source>
        <dbReference type="ARBA" id="ARBA00006435"/>
    </source>
</evidence>
<comment type="subcellular location">
    <subcellularLocation>
        <location evidence="2">Cell membrane</location>
        <topology evidence="2">Single-pass membrane protein</topology>
    </subcellularLocation>
</comment>
<evidence type="ECO:0000256" key="13">
    <source>
        <dbReference type="ARBA" id="ARBA00023136"/>
    </source>
</evidence>
<feature type="chain" id="PRO_5046310277" description="CDP-diacylglycerol diphosphatase" evidence="19">
    <location>
        <begin position="29"/>
        <end position="254"/>
    </location>
</feature>
<dbReference type="InterPro" id="IPR003763">
    <property type="entry name" value="CDP-diacylglyc_Pase"/>
</dbReference>
<keyword evidence="8" id="KW-0444">Lipid biosynthesis</keyword>
<dbReference type="InterPro" id="IPR036265">
    <property type="entry name" value="HIT-like_sf"/>
</dbReference>
<keyword evidence="9" id="KW-0812">Transmembrane</keyword>
<feature type="compositionally biased region" description="Basic and acidic residues" evidence="18">
    <location>
        <begin position="235"/>
        <end position="244"/>
    </location>
</feature>
<organism evidence="20 21">
    <name type="scientific">Mycolicibacterium arenosum</name>
    <dbReference type="NCBI Taxonomy" id="2952157"/>
    <lineage>
        <taxon>Bacteria</taxon>
        <taxon>Bacillati</taxon>
        <taxon>Actinomycetota</taxon>
        <taxon>Actinomycetes</taxon>
        <taxon>Mycobacteriales</taxon>
        <taxon>Mycobacteriaceae</taxon>
        <taxon>Mycolicibacterium</taxon>
    </lineage>
</organism>
<evidence type="ECO:0000313" key="20">
    <source>
        <dbReference type="EMBL" id="MCP9274658.1"/>
    </source>
</evidence>
<dbReference type="PIRSF" id="PIRSF001273">
    <property type="entry name" value="CDH"/>
    <property type="match status" value="1"/>
</dbReference>
<evidence type="ECO:0000256" key="10">
    <source>
        <dbReference type="ARBA" id="ARBA00022801"/>
    </source>
</evidence>
<comment type="pathway">
    <text evidence="4">Lipid metabolism.</text>
</comment>
<keyword evidence="10 20" id="KW-0378">Hydrolase</keyword>
<dbReference type="Gene3D" id="3.30.428.30">
    <property type="entry name" value="HIT family - CDH-like"/>
    <property type="match status" value="1"/>
</dbReference>
<evidence type="ECO:0000256" key="1">
    <source>
        <dbReference type="ARBA" id="ARBA00001007"/>
    </source>
</evidence>
<evidence type="ECO:0000256" key="14">
    <source>
        <dbReference type="ARBA" id="ARBA00023209"/>
    </source>
</evidence>
<keyword evidence="14" id="KW-0594">Phospholipid biosynthesis</keyword>
<dbReference type="RefSeq" id="WP_255062330.1">
    <property type="nucleotide sequence ID" value="NZ_JANDBD010000009.1"/>
</dbReference>
<keyword evidence="11" id="KW-1133">Transmembrane helix</keyword>
<keyword evidence="13" id="KW-0472">Membrane</keyword>
<feature type="region of interest" description="Disordered" evidence="18">
    <location>
        <begin position="232"/>
        <end position="254"/>
    </location>
</feature>
<evidence type="ECO:0000256" key="15">
    <source>
        <dbReference type="ARBA" id="ARBA00023264"/>
    </source>
</evidence>
<evidence type="ECO:0000256" key="17">
    <source>
        <dbReference type="ARBA" id="ARBA00032892"/>
    </source>
</evidence>
<keyword evidence="19" id="KW-0732">Signal</keyword>
<comment type="caution">
    <text evidence="20">The sequence shown here is derived from an EMBL/GenBank/DDBJ whole genome shotgun (WGS) entry which is preliminary data.</text>
</comment>
<keyword evidence="12" id="KW-0443">Lipid metabolism</keyword>
<proteinExistence type="inferred from homology"/>
<reference evidence="20 21" key="1">
    <citation type="submission" date="2022-06" db="EMBL/GenBank/DDBJ databases">
        <title>Mycolicibacterium sp. CAU 1645 isolated from seawater.</title>
        <authorList>
            <person name="Kim W."/>
        </authorList>
    </citation>
    <scope>NUCLEOTIDE SEQUENCE [LARGE SCALE GENOMIC DNA]</scope>
    <source>
        <strain evidence="20 21">CAU 1645</strain>
    </source>
</reference>
<feature type="compositionally biased region" description="Pro residues" evidence="18">
    <location>
        <begin position="245"/>
        <end position="254"/>
    </location>
</feature>
<evidence type="ECO:0000256" key="6">
    <source>
        <dbReference type="ARBA" id="ARBA00012375"/>
    </source>
</evidence>
<comment type="similarity">
    <text evidence="5">Belongs to the Cdh family.</text>
</comment>
<comment type="catalytic activity">
    <reaction evidence="1">
        <text>a CDP-1,2-diacyl-sn-glycerol + H2O = a 1,2-diacyl-sn-glycero-3-phosphate + CMP + 2 H(+)</text>
        <dbReference type="Rhea" id="RHEA:15221"/>
        <dbReference type="ChEBI" id="CHEBI:15377"/>
        <dbReference type="ChEBI" id="CHEBI:15378"/>
        <dbReference type="ChEBI" id="CHEBI:58332"/>
        <dbReference type="ChEBI" id="CHEBI:58608"/>
        <dbReference type="ChEBI" id="CHEBI:60377"/>
        <dbReference type="EC" id="3.6.1.26"/>
    </reaction>
</comment>
<evidence type="ECO:0000256" key="11">
    <source>
        <dbReference type="ARBA" id="ARBA00022989"/>
    </source>
</evidence>
<name>A0ABT1M659_9MYCO</name>
<dbReference type="Pfam" id="PF02611">
    <property type="entry name" value="CDH"/>
    <property type="match status" value="1"/>
</dbReference>
<gene>
    <name evidence="20" type="ORF">NM203_20920</name>
</gene>
<evidence type="ECO:0000256" key="8">
    <source>
        <dbReference type="ARBA" id="ARBA00022516"/>
    </source>
</evidence>
<evidence type="ECO:0000256" key="9">
    <source>
        <dbReference type="ARBA" id="ARBA00022692"/>
    </source>
</evidence>
<accession>A0ABT1M659</accession>
<keyword evidence="7" id="KW-1003">Cell membrane</keyword>
<evidence type="ECO:0000313" key="21">
    <source>
        <dbReference type="Proteomes" id="UP001651690"/>
    </source>
</evidence>
<protein>
    <recommendedName>
        <fullName evidence="6">CDP-diacylglycerol diphosphatase</fullName>
        <ecNumber evidence="6">3.6.1.26</ecNumber>
    </recommendedName>
    <alternativeName>
        <fullName evidence="16">CDP-diacylglycerol phosphatidylhydrolase</fullName>
    </alternativeName>
    <alternativeName>
        <fullName evidence="17">CDP-diglyceride hydrolase</fullName>
    </alternativeName>
</protein>
<dbReference type="SUPFAM" id="SSF54197">
    <property type="entry name" value="HIT-like"/>
    <property type="match status" value="1"/>
</dbReference>
<feature type="signal peptide" evidence="19">
    <location>
        <begin position="1"/>
        <end position="28"/>
    </location>
</feature>
<dbReference type="GO" id="GO:0008715">
    <property type="term" value="F:CDP-diacylglycerol diphosphatase activity"/>
    <property type="evidence" value="ECO:0007669"/>
    <property type="project" value="UniProtKB-EC"/>
</dbReference>
<evidence type="ECO:0000256" key="4">
    <source>
        <dbReference type="ARBA" id="ARBA00005189"/>
    </source>
</evidence>
<evidence type="ECO:0000256" key="19">
    <source>
        <dbReference type="SAM" id="SignalP"/>
    </source>
</evidence>
<evidence type="ECO:0000256" key="18">
    <source>
        <dbReference type="SAM" id="MobiDB-lite"/>
    </source>
</evidence>
<evidence type="ECO:0000256" key="12">
    <source>
        <dbReference type="ARBA" id="ARBA00023098"/>
    </source>
</evidence>
<comment type="pathway">
    <text evidence="3">Phospholipid metabolism; CDP-diacylglycerol degradation; phosphatidate from CDP-diacylglycerol: step 1/1.</text>
</comment>
<dbReference type="EC" id="3.6.1.26" evidence="6"/>
<evidence type="ECO:0000256" key="2">
    <source>
        <dbReference type="ARBA" id="ARBA00004162"/>
    </source>
</evidence>
<dbReference type="NCBIfam" id="NF003986">
    <property type="entry name" value="PRK05471.1-5"/>
    <property type="match status" value="1"/>
</dbReference>
<keyword evidence="15" id="KW-1208">Phospholipid metabolism</keyword>
<sequence length="254" mass="26677">MSLLMRASRLAAAALVTVFALAPAPAHADPNALWTIVHDQCVPNQQQHGAPAPCAEVDLQGGYAVLKDLVGATQFLLIPTARISGIEDPAVLAPDAPDYFAAAWRARTFVEQRAGQPLPRDLISLAINSAAARTQNQLHIHVDCVRTDVREALGRNISAVGPEWTTFPEPLVGQRYEAMVVAGENLDGVDPFRLLANDVPDMGAETLVAVGTHLADGGPGFVLLANSAADGGGGHGEDLQDHDACPPPPGTWSK</sequence>
<dbReference type="EMBL" id="JANDBD010000009">
    <property type="protein sequence ID" value="MCP9274658.1"/>
    <property type="molecule type" value="Genomic_DNA"/>
</dbReference>
<keyword evidence="21" id="KW-1185">Reference proteome</keyword>
<evidence type="ECO:0000256" key="7">
    <source>
        <dbReference type="ARBA" id="ARBA00022475"/>
    </source>
</evidence>
<dbReference type="Proteomes" id="UP001651690">
    <property type="component" value="Unassembled WGS sequence"/>
</dbReference>
<evidence type="ECO:0000256" key="3">
    <source>
        <dbReference type="ARBA" id="ARBA00004927"/>
    </source>
</evidence>